<feature type="transmembrane region" description="Helical" evidence="13">
    <location>
        <begin position="305"/>
        <end position="327"/>
    </location>
</feature>
<dbReference type="CDD" id="cd17574">
    <property type="entry name" value="REC_OmpR"/>
    <property type="match status" value="1"/>
</dbReference>
<dbReference type="InterPro" id="IPR011006">
    <property type="entry name" value="CheY-like_superfamily"/>
</dbReference>
<evidence type="ECO:0000256" key="5">
    <source>
        <dbReference type="ARBA" id="ARBA00022553"/>
    </source>
</evidence>
<feature type="transmembrane region" description="Helical" evidence="13">
    <location>
        <begin position="333"/>
        <end position="350"/>
    </location>
</feature>
<dbReference type="Gene3D" id="1.10.287.130">
    <property type="match status" value="1"/>
</dbReference>
<feature type="domain" description="Histidine kinase" evidence="14">
    <location>
        <begin position="923"/>
        <end position="1022"/>
    </location>
</feature>
<dbReference type="PANTHER" id="PTHR43047:SF72">
    <property type="entry name" value="OSMOSENSING HISTIDINE PROTEIN KINASE SLN1"/>
    <property type="match status" value="1"/>
</dbReference>
<dbReference type="Pfam" id="PF06580">
    <property type="entry name" value="His_kinase"/>
    <property type="match status" value="1"/>
</dbReference>
<dbReference type="InterPro" id="IPR036097">
    <property type="entry name" value="HisK_dim/P_sf"/>
</dbReference>
<evidence type="ECO:0000256" key="4">
    <source>
        <dbReference type="ARBA" id="ARBA00022475"/>
    </source>
</evidence>
<dbReference type="GO" id="GO:0005886">
    <property type="term" value="C:plasma membrane"/>
    <property type="evidence" value="ECO:0007669"/>
    <property type="project" value="UniProtKB-SubCell"/>
</dbReference>
<dbReference type="FunFam" id="3.30.565.10:FF:000023">
    <property type="entry name" value="PAS domain-containing sensor histidine kinase"/>
    <property type="match status" value="1"/>
</dbReference>
<feature type="transmembrane region" description="Helical" evidence="13">
    <location>
        <begin position="273"/>
        <end position="293"/>
    </location>
</feature>
<dbReference type="PROSITE" id="PS50109">
    <property type="entry name" value="HIS_KIN"/>
    <property type="match status" value="2"/>
</dbReference>
<keyword evidence="8" id="KW-0418">Kinase</keyword>
<dbReference type="InterPro" id="IPR001789">
    <property type="entry name" value="Sig_transdc_resp-reg_receiver"/>
</dbReference>
<comment type="caution">
    <text evidence="16">The sequence shown here is derived from an EMBL/GenBank/DDBJ whole genome shotgun (WGS) entry which is preliminary data.</text>
</comment>
<evidence type="ECO:0000256" key="1">
    <source>
        <dbReference type="ARBA" id="ARBA00000085"/>
    </source>
</evidence>
<dbReference type="CDD" id="cd00082">
    <property type="entry name" value="HisKA"/>
    <property type="match status" value="1"/>
</dbReference>
<dbReference type="Pfam" id="PF07695">
    <property type="entry name" value="7TMR-DISM_7TM"/>
    <property type="match status" value="1"/>
</dbReference>
<dbReference type="SUPFAM" id="SSF52172">
    <property type="entry name" value="CheY-like"/>
    <property type="match status" value="1"/>
</dbReference>
<dbReference type="GO" id="GO:0009927">
    <property type="term" value="F:histidine phosphotransfer kinase activity"/>
    <property type="evidence" value="ECO:0007669"/>
    <property type="project" value="TreeGrafter"/>
</dbReference>
<organism evidence="16 17">
    <name type="scientific">Cohnella zeiphila</name>
    <dbReference type="NCBI Taxonomy" id="2761120"/>
    <lineage>
        <taxon>Bacteria</taxon>
        <taxon>Bacillati</taxon>
        <taxon>Bacillota</taxon>
        <taxon>Bacilli</taxon>
        <taxon>Bacillales</taxon>
        <taxon>Paenibacillaceae</taxon>
        <taxon>Cohnella</taxon>
    </lineage>
</organism>
<sequence>MVRRLAAVSALLVCLLLPAYSVYLSLSSERGPVASAGLINLSHWDFDDKGTVALNGEWEFYRNQLLTPASFSSHAAERPRRTAFADLPGTWNSYMGEDGEATPYGYGTYRLRVRLPGNGSETWGIYTDSIRLSCRVYLNEWEVASCGRPDSSPERDKAANVPEVGYAAVNGNEVDILVQVSNYLYGSGGVVSPILFGEQNSVTKLREWRTLQDLILVAGFIVPAVYLLLIYRNRRQEKGLLHLGAFGISGAFFALTHGEKLISDVLPGLPYEWILKLQLISTTFGYYFLLRYCAGSVLGRGHRTLLRVMGGFCLLSLVLSLLPYGLYGRLEPIMFAYTLCAILYTLYLVVRNLRNGRRSVLEWIGMQSVLVIIILITMSVFGGWETRTTVTFEMLVFVLSQGILLAGRFSRSFRDVEQLSNRLLTLDGLKDEFLASTSHELKTPLHGMINMADSLLQGAAGPLNDKQARDLSMISSTGRRLSLLVRDILDLAQLKNGGTMILRRRAVQLPAVAASVLEVVKHTTGGRRIAFAQRWPEDLPPLEADEDRLAQILYNLLGNAVKYTPAGEVTISARTNEREAIVTVSDTGIGIPANKLDGIFLSFERLGVEHELGEEGTGLGLSITKRLVELSGGRIWVESTVGVGTSFHFTLPLASAGTEISAEKQLAAAAETEAEVPLLPEESSPPNGKAVTEGTVLIVDDDPVNLQVLVNLLSLDRYKVLLAESGEEALRTLRGGAGADLVIADWMMPGMSGLELCRDIRKRYPPSELPVLLLTARTRPEDVLAGFRAGINDFLGKPVDSGELRARARTLIQLRKSVQETIRTEMAFLQAQIKPHFLFNALNTIMATSQVDTDMTMELLGELSRYLRGSFDFRNREKLTTVDKEIELVRSYLHLEQARFGSRLRVEFELDEDRSAAIPPLTIQPIVENAVRHGVMGKVEGGTVRISVHTGNEGTTVVVSDDGTGMTEERAANLLSGPGEAAGGVGVINIHRRLLALFGQGLLIESEPGRGTTVRFSVPREGV</sequence>
<dbReference type="CDD" id="cd16922">
    <property type="entry name" value="HATPase_EvgS-ArcB-TorS-like"/>
    <property type="match status" value="1"/>
</dbReference>
<dbReference type="SUPFAM" id="SSF49785">
    <property type="entry name" value="Galactose-binding domain-like"/>
    <property type="match status" value="1"/>
</dbReference>
<proteinExistence type="predicted"/>
<evidence type="ECO:0000256" key="6">
    <source>
        <dbReference type="ARBA" id="ARBA00022679"/>
    </source>
</evidence>
<feature type="transmembrane region" description="Helical" evidence="13">
    <location>
        <begin position="240"/>
        <end position="258"/>
    </location>
</feature>
<keyword evidence="9" id="KW-0067">ATP-binding</keyword>
<keyword evidence="7" id="KW-0547">Nucleotide-binding</keyword>
<dbReference type="SMART" id="SM00448">
    <property type="entry name" value="REC"/>
    <property type="match status" value="1"/>
</dbReference>
<dbReference type="Gene3D" id="2.60.120.260">
    <property type="entry name" value="Galactose-binding domain-like"/>
    <property type="match status" value="1"/>
</dbReference>
<accession>A0A7X0VUG5</accession>
<dbReference type="PRINTS" id="PR00344">
    <property type="entry name" value="BCTRLSENSOR"/>
</dbReference>
<feature type="domain" description="Histidine kinase" evidence="14">
    <location>
        <begin position="436"/>
        <end position="655"/>
    </location>
</feature>
<dbReference type="SUPFAM" id="SSF55874">
    <property type="entry name" value="ATPase domain of HSP90 chaperone/DNA topoisomerase II/histidine kinase"/>
    <property type="match status" value="2"/>
</dbReference>
<keyword evidence="10" id="KW-0902">Two-component regulatory system</keyword>
<keyword evidence="13" id="KW-0812">Transmembrane</keyword>
<feature type="transmembrane region" description="Helical" evidence="13">
    <location>
        <begin position="362"/>
        <end position="384"/>
    </location>
</feature>
<dbReference type="InterPro" id="IPR003661">
    <property type="entry name" value="HisK_dim/P_dom"/>
</dbReference>
<keyword evidence="6" id="KW-0808">Transferase</keyword>
<dbReference type="Gene3D" id="3.30.565.10">
    <property type="entry name" value="Histidine kinase-like ATPase, C-terminal domain"/>
    <property type="match status" value="2"/>
</dbReference>
<dbReference type="Pfam" id="PF00512">
    <property type="entry name" value="HisKA"/>
    <property type="match status" value="1"/>
</dbReference>
<evidence type="ECO:0000259" key="15">
    <source>
        <dbReference type="PROSITE" id="PS50110"/>
    </source>
</evidence>
<dbReference type="Pfam" id="PF02518">
    <property type="entry name" value="HATPase_c"/>
    <property type="match status" value="2"/>
</dbReference>
<dbReference type="InterPro" id="IPR008979">
    <property type="entry name" value="Galactose-bd-like_sf"/>
</dbReference>
<evidence type="ECO:0000259" key="14">
    <source>
        <dbReference type="PROSITE" id="PS50109"/>
    </source>
</evidence>
<keyword evidence="13" id="KW-1133">Transmembrane helix</keyword>
<name>A0A7X0VUG5_9BACL</name>
<feature type="transmembrane region" description="Helical" evidence="13">
    <location>
        <begin position="214"/>
        <end position="231"/>
    </location>
</feature>
<reference evidence="16 17" key="1">
    <citation type="submission" date="2020-08" db="EMBL/GenBank/DDBJ databases">
        <title>Cohnella phylogeny.</title>
        <authorList>
            <person name="Dunlap C."/>
        </authorList>
    </citation>
    <scope>NUCLEOTIDE SEQUENCE [LARGE SCALE GENOMIC DNA]</scope>
    <source>
        <strain evidence="16 17">CBP 2801</strain>
    </source>
</reference>
<dbReference type="InterPro" id="IPR011623">
    <property type="entry name" value="7TMR_DISM_rcpt_extracell_dom1"/>
</dbReference>
<protein>
    <recommendedName>
        <fullName evidence="3">histidine kinase</fullName>
        <ecNumber evidence="3">2.7.13.3</ecNumber>
    </recommendedName>
</protein>
<evidence type="ECO:0000313" key="17">
    <source>
        <dbReference type="Proteomes" id="UP000564644"/>
    </source>
</evidence>
<evidence type="ECO:0000256" key="8">
    <source>
        <dbReference type="ARBA" id="ARBA00022777"/>
    </source>
</evidence>
<comment type="catalytic activity">
    <reaction evidence="1">
        <text>ATP + protein L-histidine = ADP + protein N-phospho-L-histidine.</text>
        <dbReference type="EC" id="2.7.13.3"/>
    </reaction>
</comment>
<dbReference type="GO" id="GO:0000155">
    <property type="term" value="F:phosphorelay sensor kinase activity"/>
    <property type="evidence" value="ECO:0007669"/>
    <property type="project" value="InterPro"/>
</dbReference>
<feature type="modified residue" description="4-aspartylphosphate" evidence="12">
    <location>
        <position position="745"/>
    </location>
</feature>
<comment type="subcellular location">
    <subcellularLocation>
        <location evidence="2">Cell membrane</location>
    </subcellularLocation>
</comment>
<keyword evidence="5 12" id="KW-0597">Phosphoprotein</keyword>
<dbReference type="AlphaFoldDB" id="A0A7X0VUG5"/>
<dbReference type="RefSeq" id="WP_185128643.1">
    <property type="nucleotide sequence ID" value="NZ_JACJVO010000009.1"/>
</dbReference>
<feature type="domain" description="Response regulatory" evidence="15">
    <location>
        <begin position="695"/>
        <end position="812"/>
    </location>
</feature>
<dbReference type="InterPro" id="IPR005467">
    <property type="entry name" value="His_kinase_dom"/>
</dbReference>
<keyword evidence="11 13" id="KW-0472">Membrane</keyword>
<dbReference type="Gene3D" id="3.40.50.2300">
    <property type="match status" value="1"/>
</dbReference>
<dbReference type="EMBL" id="JACJVO010000009">
    <property type="protein sequence ID" value="MBB6730989.1"/>
    <property type="molecule type" value="Genomic_DNA"/>
</dbReference>
<dbReference type="InterPro" id="IPR036890">
    <property type="entry name" value="HATPase_C_sf"/>
</dbReference>
<evidence type="ECO:0000256" key="11">
    <source>
        <dbReference type="ARBA" id="ARBA00023136"/>
    </source>
</evidence>
<dbReference type="SMART" id="SM00387">
    <property type="entry name" value="HATPase_c"/>
    <property type="match status" value="2"/>
</dbReference>
<evidence type="ECO:0000256" key="9">
    <source>
        <dbReference type="ARBA" id="ARBA00022840"/>
    </source>
</evidence>
<gene>
    <name evidence="16" type="ORF">H7C18_08745</name>
</gene>
<dbReference type="InterPro" id="IPR004358">
    <property type="entry name" value="Sig_transdc_His_kin-like_C"/>
</dbReference>
<dbReference type="PANTHER" id="PTHR43047">
    <property type="entry name" value="TWO-COMPONENT HISTIDINE PROTEIN KINASE"/>
    <property type="match status" value="1"/>
</dbReference>
<dbReference type="SUPFAM" id="SSF47384">
    <property type="entry name" value="Homodimeric domain of signal transducing histidine kinase"/>
    <property type="match status" value="1"/>
</dbReference>
<dbReference type="GO" id="GO:0005524">
    <property type="term" value="F:ATP binding"/>
    <property type="evidence" value="ECO:0007669"/>
    <property type="project" value="UniProtKB-KW"/>
</dbReference>
<evidence type="ECO:0000313" key="16">
    <source>
        <dbReference type="EMBL" id="MBB6730989.1"/>
    </source>
</evidence>
<keyword evidence="17" id="KW-1185">Reference proteome</keyword>
<evidence type="ECO:0000256" key="13">
    <source>
        <dbReference type="SAM" id="Phobius"/>
    </source>
</evidence>
<evidence type="ECO:0000256" key="10">
    <source>
        <dbReference type="ARBA" id="ARBA00023012"/>
    </source>
</evidence>
<dbReference type="Pfam" id="PF00072">
    <property type="entry name" value="Response_reg"/>
    <property type="match status" value="1"/>
</dbReference>
<dbReference type="EC" id="2.7.13.3" evidence="3"/>
<evidence type="ECO:0000256" key="2">
    <source>
        <dbReference type="ARBA" id="ARBA00004236"/>
    </source>
</evidence>
<dbReference type="InterPro" id="IPR003594">
    <property type="entry name" value="HATPase_dom"/>
</dbReference>
<evidence type="ECO:0000256" key="7">
    <source>
        <dbReference type="ARBA" id="ARBA00022741"/>
    </source>
</evidence>
<evidence type="ECO:0000256" key="12">
    <source>
        <dbReference type="PROSITE-ProRule" id="PRU00169"/>
    </source>
</evidence>
<dbReference type="SMART" id="SM00388">
    <property type="entry name" value="HisKA"/>
    <property type="match status" value="1"/>
</dbReference>
<dbReference type="PROSITE" id="PS50110">
    <property type="entry name" value="RESPONSE_REGULATORY"/>
    <property type="match status" value="1"/>
</dbReference>
<dbReference type="InterPro" id="IPR010559">
    <property type="entry name" value="Sig_transdc_His_kin_internal"/>
</dbReference>
<dbReference type="Proteomes" id="UP000564644">
    <property type="component" value="Unassembled WGS sequence"/>
</dbReference>
<keyword evidence="4" id="KW-1003">Cell membrane</keyword>
<evidence type="ECO:0000256" key="3">
    <source>
        <dbReference type="ARBA" id="ARBA00012438"/>
    </source>
</evidence>